<dbReference type="AlphaFoldDB" id="A0A433JKJ8"/>
<sequence length="380" mass="43319">MATCFLFIQGMDDENCLSLRLGEDGDVDVPLKTRSFSEIKSLQKDARTFVILPAEVSSLYEVELPWLLERKARAAIPYALEEQLAQNVVSLHFAYDRRHYQNGRYLVGVIDKDYLHNLLAKLAQAGLAFDAITLDWFALKDDEACISETSLLIREEHFKGALSFALASRYLMNKPASLNLFSFSDSPDLGYSSANKLDSSSQLWIAKRLYEVPFLNFCQGEFQLRSAQYNNRYWYAVGAGLAGTWLVVWLVMNIFNLYFLSKENRKLDEQIAVIYKQFFPEARQVISPKFRITQLLNSKTGDDNPLWPLLAKLTQAFNPDEFKIQQFRFQNQALTVTLASKNFAALEQLQQKLQQAGVTVKQTQAASSEQEVLATLELNL</sequence>
<dbReference type="Pfam" id="PF12693">
    <property type="entry name" value="GspL_C"/>
    <property type="match status" value="1"/>
</dbReference>
<dbReference type="Gene3D" id="3.30.1360.100">
    <property type="entry name" value="General secretion pathway protein M, EpsM"/>
    <property type="match status" value="1"/>
</dbReference>
<evidence type="ECO:0000313" key="15">
    <source>
        <dbReference type="Proteomes" id="UP000288012"/>
    </source>
</evidence>
<dbReference type="GO" id="GO:0009276">
    <property type="term" value="C:Gram-negative-bacterium-type cell wall"/>
    <property type="evidence" value="ECO:0007669"/>
    <property type="project" value="InterPro"/>
</dbReference>
<keyword evidence="8 11" id="KW-1133">Transmembrane helix</keyword>
<evidence type="ECO:0000256" key="2">
    <source>
        <dbReference type="ARBA" id="ARBA00005318"/>
    </source>
</evidence>
<evidence type="ECO:0000256" key="5">
    <source>
        <dbReference type="ARBA" id="ARBA00022519"/>
    </source>
</evidence>
<dbReference type="InterPro" id="IPR043129">
    <property type="entry name" value="ATPase_NBD"/>
</dbReference>
<dbReference type="Pfam" id="PF05134">
    <property type="entry name" value="T2SSL"/>
    <property type="match status" value="1"/>
</dbReference>
<dbReference type="GO" id="GO:0015627">
    <property type="term" value="C:type II protein secretion system complex"/>
    <property type="evidence" value="ECO:0007669"/>
    <property type="project" value="InterPro"/>
</dbReference>
<evidence type="ECO:0000256" key="3">
    <source>
        <dbReference type="ARBA" id="ARBA00022448"/>
    </source>
</evidence>
<name>A0A433JKJ8_9GAMM</name>
<dbReference type="GO" id="GO:0005886">
    <property type="term" value="C:plasma membrane"/>
    <property type="evidence" value="ECO:0007669"/>
    <property type="project" value="UniProtKB-SubCell"/>
</dbReference>
<dbReference type="Gene3D" id="3.30.420.380">
    <property type="match status" value="1"/>
</dbReference>
<feature type="transmembrane region" description="Helical" evidence="11">
    <location>
        <begin position="233"/>
        <end position="260"/>
    </location>
</feature>
<reference evidence="14 15" key="1">
    <citation type="submission" date="2018-12" db="EMBL/GenBank/DDBJ databases">
        <title>Legionella sp,whole genome shotgun sequence.</title>
        <authorList>
            <person name="Wu H."/>
        </authorList>
    </citation>
    <scope>NUCLEOTIDE SEQUENCE [LARGE SCALE GENOMIC DNA]</scope>
    <source>
        <strain evidence="15">km714</strain>
    </source>
</reference>
<comment type="similarity">
    <text evidence="2 10">Belongs to the GSP L family.</text>
</comment>
<organism evidence="14 15">
    <name type="scientific">Legionella septentrionalis</name>
    <dbReference type="NCBI Taxonomy" id="2498109"/>
    <lineage>
        <taxon>Bacteria</taxon>
        <taxon>Pseudomonadati</taxon>
        <taxon>Pseudomonadota</taxon>
        <taxon>Gammaproteobacteria</taxon>
        <taxon>Legionellales</taxon>
        <taxon>Legionellaceae</taxon>
        <taxon>Legionella</taxon>
    </lineage>
</organism>
<accession>A0A433JKJ8</accession>
<dbReference type="Proteomes" id="UP000288012">
    <property type="component" value="Unassembled WGS sequence"/>
</dbReference>
<feature type="domain" description="GspL cytoplasmic actin-ATPase-like" evidence="12">
    <location>
        <begin position="37"/>
        <end position="224"/>
    </location>
</feature>
<dbReference type="SUPFAM" id="SSF53067">
    <property type="entry name" value="Actin-like ATPase domain"/>
    <property type="match status" value="1"/>
</dbReference>
<dbReference type="CDD" id="cd24017">
    <property type="entry name" value="ASKHA_T2SSL_N"/>
    <property type="match status" value="1"/>
</dbReference>
<dbReference type="InterPro" id="IPR007812">
    <property type="entry name" value="T2SS_protein-GspL"/>
</dbReference>
<evidence type="ECO:0000256" key="1">
    <source>
        <dbReference type="ARBA" id="ARBA00004377"/>
    </source>
</evidence>
<evidence type="ECO:0000256" key="11">
    <source>
        <dbReference type="SAM" id="Phobius"/>
    </source>
</evidence>
<comment type="caution">
    <text evidence="14">The sequence shown here is derived from an EMBL/GenBank/DDBJ whole genome shotgun (WGS) entry which is preliminary data.</text>
</comment>
<dbReference type="EMBL" id="RZGR01000008">
    <property type="protein sequence ID" value="RUQ89233.1"/>
    <property type="molecule type" value="Genomic_DNA"/>
</dbReference>
<dbReference type="OrthoDB" id="7011844at2"/>
<evidence type="ECO:0000313" key="14">
    <source>
        <dbReference type="EMBL" id="RUQ89233.1"/>
    </source>
</evidence>
<evidence type="ECO:0000256" key="6">
    <source>
        <dbReference type="ARBA" id="ARBA00022692"/>
    </source>
</evidence>
<evidence type="ECO:0000256" key="7">
    <source>
        <dbReference type="ARBA" id="ARBA00022927"/>
    </source>
</evidence>
<dbReference type="InterPro" id="IPR025691">
    <property type="entry name" value="GspL_pp_dom"/>
</dbReference>
<evidence type="ECO:0000259" key="12">
    <source>
        <dbReference type="Pfam" id="PF05134"/>
    </source>
</evidence>
<evidence type="ECO:0000256" key="8">
    <source>
        <dbReference type="ARBA" id="ARBA00022989"/>
    </source>
</evidence>
<comment type="subcellular location">
    <subcellularLocation>
        <location evidence="1">Cell inner membrane</location>
        <topology evidence="1">Single-pass membrane protein</topology>
    </subcellularLocation>
</comment>
<evidence type="ECO:0000256" key="9">
    <source>
        <dbReference type="ARBA" id="ARBA00023136"/>
    </source>
</evidence>
<evidence type="ECO:0000256" key="4">
    <source>
        <dbReference type="ARBA" id="ARBA00022475"/>
    </source>
</evidence>
<dbReference type="NCBIfam" id="TIGR01709">
    <property type="entry name" value="typeII_sec_gspL"/>
    <property type="match status" value="1"/>
</dbReference>
<keyword evidence="15" id="KW-1185">Reference proteome</keyword>
<keyword evidence="9 11" id="KW-0472">Membrane</keyword>
<evidence type="ECO:0000259" key="13">
    <source>
        <dbReference type="Pfam" id="PF12693"/>
    </source>
</evidence>
<keyword evidence="5" id="KW-0997">Cell inner membrane</keyword>
<comment type="function">
    <text evidence="10">Inner membrane component of the type II secretion system required for the energy-dependent secretion of extracellular factors such as proteases and toxins from the periplasm.</text>
</comment>
<dbReference type="PIRSF" id="PIRSF015761">
    <property type="entry name" value="Protein_L"/>
    <property type="match status" value="1"/>
</dbReference>
<proteinExistence type="inferred from homology"/>
<protein>
    <recommendedName>
        <fullName evidence="10">Type II secretion system protein L</fullName>
        <shortName evidence="10">T2SS protein L</shortName>
    </recommendedName>
</protein>
<gene>
    <name evidence="14" type="primary">gspL</name>
    <name evidence="14" type="ORF">EKM59_03905</name>
</gene>
<dbReference type="InterPro" id="IPR024230">
    <property type="entry name" value="GspL_cyto_dom"/>
</dbReference>
<evidence type="ECO:0000256" key="10">
    <source>
        <dbReference type="PIRNR" id="PIRNR015761"/>
    </source>
</evidence>
<feature type="domain" description="GspL periplasmic" evidence="13">
    <location>
        <begin position="239"/>
        <end position="378"/>
    </location>
</feature>
<keyword evidence="3 10" id="KW-0813">Transport</keyword>
<dbReference type="RefSeq" id="WP_127032410.1">
    <property type="nucleotide sequence ID" value="NZ_RZGR01000008.1"/>
</dbReference>
<dbReference type="GO" id="GO:0015628">
    <property type="term" value="P:protein secretion by the type II secretion system"/>
    <property type="evidence" value="ECO:0007669"/>
    <property type="project" value="InterPro"/>
</dbReference>
<keyword evidence="6 11" id="KW-0812">Transmembrane</keyword>
<keyword evidence="7 10" id="KW-0653">Protein transport</keyword>
<keyword evidence="4" id="KW-1003">Cell membrane</keyword>